<feature type="transmembrane region" description="Helical" evidence="10">
    <location>
        <begin position="203"/>
        <end position="226"/>
    </location>
</feature>
<keyword evidence="6" id="KW-1015">Disulfide bond</keyword>
<evidence type="ECO:0000256" key="9">
    <source>
        <dbReference type="ARBA" id="ARBA00040880"/>
    </source>
</evidence>
<keyword evidence="4 11" id="KW-0732">Signal</keyword>
<keyword evidence="7" id="KW-0325">Glycoprotein</keyword>
<dbReference type="Gene3D" id="2.60.40.10">
    <property type="entry name" value="Immunoglobulins"/>
    <property type="match status" value="2"/>
</dbReference>
<dbReference type="GO" id="GO:0019770">
    <property type="term" value="F:IgG receptor activity"/>
    <property type="evidence" value="ECO:0007669"/>
    <property type="project" value="TreeGrafter"/>
</dbReference>
<evidence type="ECO:0000313" key="13">
    <source>
        <dbReference type="Ensembl" id="ENSNVIP00000031468.1"/>
    </source>
</evidence>
<dbReference type="FunFam" id="2.60.40.10:FF:000356">
    <property type="entry name" value="Low affinity immunoglobulin gamma Fc region receptor III-A"/>
    <property type="match status" value="1"/>
</dbReference>
<keyword evidence="10" id="KW-0812">Transmembrane</keyword>
<proteinExistence type="predicted"/>
<dbReference type="InterPro" id="IPR007110">
    <property type="entry name" value="Ig-like_dom"/>
</dbReference>
<evidence type="ECO:0000256" key="1">
    <source>
        <dbReference type="ARBA" id="ARBA00004236"/>
    </source>
</evidence>
<dbReference type="InterPro" id="IPR013783">
    <property type="entry name" value="Ig-like_fold"/>
</dbReference>
<dbReference type="GO" id="GO:0019864">
    <property type="term" value="F:IgG binding"/>
    <property type="evidence" value="ECO:0007669"/>
    <property type="project" value="UniProtKB-KW"/>
</dbReference>
<feature type="signal peptide" evidence="11">
    <location>
        <begin position="1"/>
        <end position="16"/>
    </location>
</feature>
<dbReference type="GO" id="GO:0001788">
    <property type="term" value="P:antibody-dependent cellular cytotoxicity"/>
    <property type="evidence" value="ECO:0007669"/>
    <property type="project" value="TreeGrafter"/>
</dbReference>
<dbReference type="InterPro" id="IPR003598">
    <property type="entry name" value="Ig_sub2"/>
</dbReference>
<dbReference type="GO" id="GO:0009897">
    <property type="term" value="C:external side of plasma membrane"/>
    <property type="evidence" value="ECO:0007669"/>
    <property type="project" value="TreeGrafter"/>
</dbReference>
<dbReference type="InterPro" id="IPR036179">
    <property type="entry name" value="Ig-like_dom_sf"/>
</dbReference>
<protein>
    <recommendedName>
        <fullName evidence="9">Low affinity immunoglobulin gamma Fc region receptor III-A</fullName>
    </recommendedName>
</protein>
<dbReference type="Ensembl" id="ENSNVIT00000036445.1">
    <property type="protein sequence ID" value="ENSNVIP00000031468.1"/>
    <property type="gene ID" value="ENSNVIG00000024193.1"/>
</dbReference>
<dbReference type="Proteomes" id="UP000694425">
    <property type="component" value="Unplaced"/>
</dbReference>
<evidence type="ECO:0000256" key="10">
    <source>
        <dbReference type="SAM" id="Phobius"/>
    </source>
</evidence>
<dbReference type="CDD" id="cd05753">
    <property type="entry name" value="Ig2_FcgammaR_like"/>
    <property type="match status" value="1"/>
</dbReference>
<keyword evidence="5 10" id="KW-0472">Membrane</keyword>
<keyword evidence="14" id="KW-1185">Reference proteome</keyword>
<reference evidence="13" key="2">
    <citation type="submission" date="2025-09" db="UniProtKB">
        <authorList>
            <consortium name="Ensembl"/>
        </authorList>
    </citation>
    <scope>IDENTIFICATION</scope>
</reference>
<evidence type="ECO:0000256" key="4">
    <source>
        <dbReference type="ARBA" id="ARBA00022729"/>
    </source>
</evidence>
<dbReference type="FunFam" id="2.60.40.10:FF:000217">
    <property type="entry name" value="High affinity immunoglobulin gamma Fc receptor I"/>
    <property type="match status" value="1"/>
</dbReference>
<dbReference type="Pfam" id="PF13895">
    <property type="entry name" value="Ig_2"/>
    <property type="match status" value="2"/>
</dbReference>
<comment type="subunit">
    <text evidence="8">Forms a heterooligomeric complex with ITAM-containing signaling subunits FCER1G. Interacts (via transmembrane domain) with signaling subunits; this interaction is a prerequisite for receptor complex expression on the cell surface and intracellular signal transduction. Binds the Fc region of antigen-complexed IgG.</text>
</comment>
<evidence type="ECO:0000313" key="14">
    <source>
        <dbReference type="Proteomes" id="UP000694425"/>
    </source>
</evidence>
<dbReference type="InterPro" id="IPR050488">
    <property type="entry name" value="Ig_Fc_receptor"/>
</dbReference>
<keyword evidence="10" id="KW-1133">Transmembrane helix</keyword>
<dbReference type="PANTHER" id="PTHR11481:SF103">
    <property type="entry name" value="LOW AFFINITY IMMUNOGLOBULIN GAMMA FC REGION RECEPTOR III-A-RELATED"/>
    <property type="match status" value="1"/>
</dbReference>
<sequence length="251" mass="28129">MWQLLPSTALLLVASARPQAADLPKAVVVSDPPGNRVLTLDSVTFTCQGANPSGNHSTRWLHNGTFISSQTSYVIEAASVANSGEYRCQTGLSELSDPVQLEVLVGWLLLQTPQRVFQEGEPIRLRCHSWQNKPVWNVQYFQNRRGKKFSYDNSEFYIPAARSEHNGSYFCRGLIGKRNESSEAVDIIIQGSPVPSTSALLPFWPHIPFAVVMALLFAVDTGLYFAMQRHLHNSKRAWKNSKVSWKQDPDK</sequence>
<dbReference type="PANTHER" id="PTHR11481">
    <property type="entry name" value="IMMUNOGLOBULIN FC RECEPTOR"/>
    <property type="match status" value="1"/>
</dbReference>
<evidence type="ECO:0000256" key="7">
    <source>
        <dbReference type="ARBA" id="ARBA00023180"/>
    </source>
</evidence>
<evidence type="ECO:0000256" key="5">
    <source>
        <dbReference type="ARBA" id="ARBA00023136"/>
    </source>
</evidence>
<evidence type="ECO:0000256" key="6">
    <source>
        <dbReference type="ARBA" id="ARBA00023157"/>
    </source>
</evidence>
<dbReference type="PROSITE" id="PS50835">
    <property type="entry name" value="IG_LIKE"/>
    <property type="match status" value="2"/>
</dbReference>
<feature type="domain" description="Ig-like" evidence="12">
    <location>
        <begin position="98"/>
        <end position="172"/>
    </location>
</feature>
<comment type="subcellular location">
    <subcellularLocation>
        <location evidence="1">Cell membrane</location>
    </subcellularLocation>
</comment>
<accession>A0A8C7C434</accession>
<evidence type="ECO:0000256" key="8">
    <source>
        <dbReference type="ARBA" id="ARBA00038604"/>
    </source>
</evidence>
<evidence type="ECO:0000259" key="12">
    <source>
        <dbReference type="PROSITE" id="PS50835"/>
    </source>
</evidence>
<keyword evidence="3" id="KW-0390">IgG-binding protein</keyword>
<dbReference type="SMART" id="SM00409">
    <property type="entry name" value="IG"/>
    <property type="match status" value="2"/>
</dbReference>
<dbReference type="AlphaFoldDB" id="A0A8C7C434"/>
<feature type="domain" description="Ig-like" evidence="12">
    <location>
        <begin position="24"/>
        <end position="89"/>
    </location>
</feature>
<dbReference type="GeneTree" id="ENSGT01050000244808"/>
<keyword evidence="2" id="KW-1003">Cell membrane</keyword>
<feature type="chain" id="PRO_5033986730" description="Low affinity immunoglobulin gamma Fc region receptor III-A" evidence="11">
    <location>
        <begin position="17"/>
        <end position="251"/>
    </location>
</feature>
<dbReference type="SMART" id="SM00408">
    <property type="entry name" value="IGc2"/>
    <property type="match status" value="2"/>
</dbReference>
<evidence type="ECO:0000256" key="2">
    <source>
        <dbReference type="ARBA" id="ARBA00022475"/>
    </source>
</evidence>
<reference evidence="13" key="1">
    <citation type="submission" date="2025-08" db="UniProtKB">
        <authorList>
            <consortium name="Ensembl"/>
        </authorList>
    </citation>
    <scope>IDENTIFICATION</scope>
</reference>
<organism evidence="13 14">
    <name type="scientific">Neovison vison</name>
    <name type="common">American mink</name>
    <name type="synonym">Mustela vison</name>
    <dbReference type="NCBI Taxonomy" id="452646"/>
    <lineage>
        <taxon>Eukaryota</taxon>
        <taxon>Metazoa</taxon>
        <taxon>Chordata</taxon>
        <taxon>Craniata</taxon>
        <taxon>Vertebrata</taxon>
        <taxon>Euteleostomi</taxon>
        <taxon>Mammalia</taxon>
        <taxon>Eutheria</taxon>
        <taxon>Laurasiatheria</taxon>
        <taxon>Carnivora</taxon>
        <taxon>Caniformia</taxon>
        <taxon>Musteloidea</taxon>
        <taxon>Mustelidae</taxon>
        <taxon>Mustelinae</taxon>
        <taxon>Neogale</taxon>
    </lineage>
</organism>
<name>A0A8C7C434_NEOVI</name>
<dbReference type="SUPFAM" id="SSF48726">
    <property type="entry name" value="Immunoglobulin"/>
    <property type="match status" value="2"/>
</dbReference>
<evidence type="ECO:0000256" key="11">
    <source>
        <dbReference type="SAM" id="SignalP"/>
    </source>
</evidence>
<dbReference type="InterPro" id="IPR003599">
    <property type="entry name" value="Ig_sub"/>
</dbReference>
<evidence type="ECO:0000256" key="3">
    <source>
        <dbReference type="ARBA" id="ARBA00022652"/>
    </source>
</evidence>